<keyword evidence="2" id="KW-0732">Signal</keyword>
<protein>
    <submittedName>
        <fullName evidence="3">Uncharacterized protein</fullName>
    </submittedName>
</protein>
<accession>A0A0B2V1I7</accession>
<keyword evidence="4" id="KW-1185">Reference proteome</keyword>
<dbReference type="EMBL" id="JPKZ01002710">
    <property type="protein sequence ID" value="KHN75418.1"/>
    <property type="molecule type" value="Genomic_DNA"/>
</dbReference>
<feature type="signal peptide" evidence="2">
    <location>
        <begin position="1"/>
        <end position="27"/>
    </location>
</feature>
<sequence length="295" mass="33408">RLTALLFVKRLTEVFLIVSVDYHSAVCQQWKIDVLLALHENTPANQLNYISNFLSSLIRFCDKRSTMAFYYPDETDRCPSRCTVGLDYCKQLIMEISQGPICVDPNEKNGEKVQEMFRKQAKCASQKNGKGAVAIFITTIPCEQMTTKLGQIITKQSAIVDDLYHLGYAFYMYYFDNTNDMKRMIKRSISNNIQSIIIPTPPEIDKPDCDVAKIFGFFDKYANLVEEPAIDGSYICPSSTIPRRMEVILIATLIPLGCLTVIAIAILIGCRKRKRAKALARLKIISQFTDKAPNC</sequence>
<feature type="non-terminal residue" evidence="3">
    <location>
        <position position="1"/>
    </location>
</feature>
<keyword evidence="1" id="KW-0472">Membrane</keyword>
<gene>
    <name evidence="3" type="ORF">Tcan_00292</name>
</gene>
<evidence type="ECO:0000313" key="3">
    <source>
        <dbReference type="EMBL" id="KHN75418.1"/>
    </source>
</evidence>
<feature type="transmembrane region" description="Helical" evidence="1">
    <location>
        <begin position="247"/>
        <end position="268"/>
    </location>
</feature>
<feature type="non-terminal residue" evidence="3">
    <location>
        <position position="295"/>
    </location>
</feature>
<comment type="caution">
    <text evidence="3">The sequence shown here is derived from an EMBL/GenBank/DDBJ whole genome shotgun (WGS) entry which is preliminary data.</text>
</comment>
<feature type="chain" id="PRO_5002095860" evidence="2">
    <location>
        <begin position="28"/>
        <end position="295"/>
    </location>
</feature>
<proteinExistence type="predicted"/>
<reference evidence="3 4" key="1">
    <citation type="submission" date="2014-11" db="EMBL/GenBank/DDBJ databases">
        <title>Genetic blueprint of the zoonotic pathogen Toxocara canis.</title>
        <authorList>
            <person name="Zhu X.-Q."/>
            <person name="Korhonen P.K."/>
            <person name="Cai H."/>
            <person name="Young N.D."/>
            <person name="Nejsum P."/>
            <person name="von Samson-Himmelstjerna G."/>
            <person name="Boag P.R."/>
            <person name="Tan P."/>
            <person name="Li Q."/>
            <person name="Min J."/>
            <person name="Yang Y."/>
            <person name="Wang X."/>
            <person name="Fang X."/>
            <person name="Hall R.S."/>
            <person name="Hofmann A."/>
            <person name="Sternberg P.W."/>
            <person name="Jex A.R."/>
            <person name="Gasser R.B."/>
        </authorList>
    </citation>
    <scope>NUCLEOTIDE SEQUENCE [LARGE SCALE GENOMIC DNA]</scope>
    <source>
        <strain evidence="3">PN_DK_2014</strain>
    </source>
</reference>
<dbReference type="Proteomes" id="UP000031036">
    <property type="component" value="Unassembled WGS sequence"/>
</dbReference>
<keyword evidence="1" id="KW-1133">Transmembrane helix</keyword>
<evidence type="ECO:0000256" key="1">
    <source>
        <dbReference type="SAM" id="Phobius"/>
    </source>
</evidence>
<dbReference type="AlphaFoldDB" id="A0A0B2V1I7"/>
<keyword evidence="1" id="KW-0812">Transmembrane</keyword>
<organism evidence="3 4">
    <name type="scientific">Toxocara canis</name>
    <name type="common">Canine roundworm</name>
    <dbReference type="NCBI Taxonomy" id="6265"/>
    <lineage>
        <taxon>Eukaryota</taxon>
        <taxon>Metazoa</taxon>
        <taxon>Ecdysozoa</taxon>
        <taxon>Nematoda</taxon>
        <taxon>Chromadorea</taxon>
        <taxon>Rhabditida</taxon>
        <taxon>Spirurina</taxon>
        <taxon>Ascaridomorpha</taxon>
        <taxon>Ascaridoidea</taxon>
        <taxon>Toxocaridae</taxon>
        <taxon>Toxocara</taxon>
    </lineage>
</organism>
<evidence type="ECO:0000256" key="2">
    <source>
        <dbReference type="SAM" id="SignalP"/>
    </source>
</evidence>
<evidence type="ECO:0000313" key="4">
    <source>
        <dbReference type="Proteomes" id="UP000031036"/>
    </source>
</evidence>
<name>A0A0B2V1I7_TOXCA</name>